<dbReference type="Proteomes" id="UP001601992">
    <property type="component" value="Unassembled WGS sequence"/>
</dbReference>
<dbReference type="RefSeq" id="WP_218008823.1">
    <property type="nucleotide sequence ID" value="NZ_JBIAQY010000009.1"/>
</dbReference>
<reference evidence="1 2" key="1">
    <citation type="submission" date="2024-10" db="EMBL/GenBank/DDBJ databases">
        <title>The Natural Products Discovery Center: Release of the First 8490 Sequenced Strains for Exploring Actinobacteria Biosynthetic Diversity.</title>
        <authorList>
            <person name="Kalkreuter E."/>
            <person name="Kautsar S.A."/>
            <person name="Yang D."/>
            <person name="Bader C.D."/>
            <person name="Teijaro C.N."/>
            <person name="Fluegel L."/>
            <person name="Davis C.M."/>
            <person name="Simpson J.R."/>
            <person name="Lauterbach L."/>
            <person name="Steele A.D."/>
            <person name="Gui C."/>
            <person name="Meng S."/>
            <person name="Li G."/>
            <person name="Viehrig K."/>
            <person name="Ye F."/>
            <person name="Su P."/>
            <person name="Kiefer A.F."/>
            <person name="Nichols A."/>
            <person name="Cepeda A.J."/>
            <person name="Yan W."/>
            <person name="Fan B."/>
            <person name="Jiang Y."/>
            <person name="Adhikari A."/>
            <person name="Zheng C.-J."/>
            <person name="Schuster L."/>
            <person name="Cowan T.M."/>
            <person name="Smanski M.J."/>
            <person name="Chevrette M.G."/>
            <person name="De Carvalho L.P.S."/>
            <person name="Shen B."/>
        </authorList>
    </citation>
    <scope>NUCLEOTIDE SEQUENCE [LARGE SCALE GENOMIC DNA]</scope>
    <source>
        <strain evidence="1 2">NPDC002593</strain>
    </source>
</reference>
<comment type="caution">
    <text evidence="1">The sequence shown here is derived from an EMBL/GenBank/DDBJ whole genome shotgun (WGS) entry which is preliminary data.</text>
</comment>
<organism evidence="1 2">
    <name type="scientific">Nocardia jiangxiensis</name>
    <dbReference type="NCBI Taxonomy" id="282685"/>
    <lineage>
        <taxon>Bacteria</taxon>
        <taxon>Bacillati</taxon>
        <taxon>Actinomycetota</taxon>
        <taxon>Actinomycetes</taxon>
        <taxon>Mycobacteriales</taxon>
        <taxon>Nocardiaceae</taxon>
        <taxon>Nocardia</taxon>
    </lineage>
</organism>
<dbReference type="SUPFAM" id="SSF51679">
    <property type="entry name" value="Bacterial luciferase-like"/>
    <property type="match status" value="1"/>
</dbReference>
<evidence type="ECO:0000313" key="1">
    <source>
        <dbReference type="EMBL" id="MFF3571080.1"/>
    </source>
</evidence>
<dbReference type="EMBL" id="JBIAQY010000009">
    <property type="protein sequence ID" value="MFF3571080.1"/>
    <property type="molecule type" value="Genomic_DNA"/>
</dbReference>
<proteinExistence type="predicted"/>
<gene>
    <name evidence="1" type="ORF">ACFYXQ_25195</name>
</gene>
<dbReference type="Gene3D" id="3.20.20.30">
    <property type="entry name" value="Luciferase-like domain"/>
    <property type="match status" value="1"/>
</dbReference>
<accession>A0ABW6S453</accession>
<sequence length="47" mass="5217">MADGMLTTPEQIRSAIRQFEDLGADEVILYCYGTDPDQVDRLADAVL</sequence>
<keyword evidence="2" id="KW-1185">Reference proteome</keyword>
<protein>
    <submittedName>
        <fullName evidence="1">Uncharacterized protein</fullName>
    </submittedName>
</protein>
<evidence type="ECO:0000313" key="2">
    <source>
        <dbReference type="Proteomes" id="UP001601992"/>
    </source>
</evidence>
<dbReference type="InterPro" id="IPR036661">
    <property type="entry name" value="Luciferase-like_sf"/>
</dbReference>
<name>A0ABW6S453_9NOCA</name>